<dbReference type="AlphaFoldDB" id="A0A2Z6MXJ8"/>
<organism evidence="1 2">
    <name type="scientific">Trifolium subterraneum</name>
    <name type="common">Subterranean clover</name>
    <dbReference type="NCBI Taxonomy" id="3900"/>
    <lineage>
        <taxon>Eukaryota</taxon>
        <taxon>Viridiplantae</taxon>
        <taxon>Streptophyta</taxon>
        <taxon>Embryophyta</taxon>
        <taxon>Tracheophyta</taxon>
        <taxon>Spermatophyta</taxon>
        <taxon>Magnoliopsida</taxon>
        <taxon>eudicotyledons</taxon>
        <taxon>Gunneridae</taxon>
        <taxon>Pentapetalae</taxon>
        <taxon>rosids</taxon>
        <taxon>fabids</taxon>
        <taxon>Fabales</taxon>
        <taxon>Fabaceae</taxon>
        <taxon>Papilionoideae</taxon>
        <taxon>50 kb inversion clade</taxon>
        <taxon>NPAAA clade</taxon>
        <taxon>Hologalegina</taxon>
        <taxon>IRL clade</taxon>
        <taxon>Trifolieae</taxon>
        <taxon>Trifolium</taxon>
    </lineage>
</organism>
<gene>
    <name evidence="1" type="ORF">TSUD_316800</name>
</gene>
<accession>A0A2Z6MXJ8</accession>
<reference evidence="2" key="1">
    <citation type="journal article" date="2017" name="Front. Plant Sci.">
        <title>Climate Clever Clovers: New Paradigm to Reduce the Environmental Footprint of Ruminants by Breeding Low Methanogenic Forages Utilizing Haplotype Variation.</title>
        <authorList>
            <person name="Kaur P."/>
            <person name="Appels R."/>
            <person name="Bayer P.E."/>
            <person name="Keeble-Gagnere G."/>
            <person name="Wang J."/>
            <person name="Hirakawa H."/>
            <person name="Shirasawa K."/>
            <person name="Vercoe P."/>
            <person name="Stefanova K."/>
            <person name="Durmic Z."/>
            <person name="Nichols P."/>
            <person name="Revell C."/>
            <person name="Isobe S.N."/>
            <person name="Edwards D."/>
            <person name="Erskine W."/>
        </authorList>
    </citation>
    <scope>NUCLEOTIDE SEQUENCE [LARGE SCALE GENOMIC DNA]</scope>
    <source>
        <strain evidence="2">cv. Daliak</strain>
    </source>
</reference>
<dbReference type="EMBL" id="DF973619">
    <property type="protein sequence ID" value="GAU36151.1"/>
    <property type="molecule type" value="Genomic_DNA"/>
</dbReference>
<proteinExistence type="predicted"/>
<keyword evidence="2" id="KW-1185">Reference proteome</keyword>
<evidence type="ECO:0000313" key="2">
    <source>
        <dbReference type="Proteomes" id="UP000242715"/>
    </source>
</evidence>
<sequence length="146" mass="16742">MRIDMYFFTCNNSVLARQTAGLDQIIATRLQRFRTAREVIMAICNEGDCKTTGQVAMLLWTLWNNRNDKVWNDSITPGRSLGIKASQLYGKNGPRCSRYIMRTSSNRWLSSFNNETVGRNLQWDGLHVTWMLVFIMTGTKLPWAGA</sequence>
<name>A0A2Z6MXJ8_TRISU</name>
<dbReference type="OrthoDB" id="1428651at2759"/>
<evidence type="ECO:0000313" key="1">
    <source>
        <dbReference type="EMBL" id="GAU36151.1"/>
    </source>
</evidence>
<protein>
    <submittedName>
        <fullName evidence="1">Uncharacterized protein</fullName>
    </submittedName>
</protein>
<dbReference type="Proteomes" id="UP000242715">
    <property type="component" value="Unassembled WGS sequence"/>
</dbReference>